<dbReference type="AlphaFoldDB" id="A0A8H3BGP6"/>
<accession>A0A8H3BGP6</accession>
<dbReference type="Pfam" id="PF20153">
    <property type="entry name" value="DUF6535"/>
    <property type="match status" value="1"/>
</dbReference>
<proteinExistence type="predicted"/>
<dbReference type="InterPro" id="IPR045338">
    <property type="entry name" value="DUF6535"/>
</dbReference>
<reference evidence="4" key="1">
    <citation type="submission" date="2021-01" db="EMBL/GenBank/DDBJ databases">
        <authorList>
            <person name="Kaushik A."/>
        </authorList>
    </citation>
    <scope>NUCLEOTIDE SEQUENCE</scope>
    <source>
        <strain evidence="4">AG3-T5</strain>
    </source>
</reference>
<evidence type="ECO:0000256" key="2">
    <source>
        <dbReference type="SAM" id="Phobius"/>
    </source>
</evidence>
<protein>
    <recommendedName>
        <fullName evidence="3">DUF6535 domain-containing protein</fullName>
    </recommendedName>
</protein>
<dbReference type="EMBL" id="CAJMWW010000193">
    <property type="protein sequence ID" value="CAE6456634.1"/>
    <property type="molecule type" value="Genomic_DNA"/>
</dbReference>
<evidence type="ECO:0000313" key="5">
    <source>
        <dbReference type="Proteomes" id="UP000663841"/>
    </source>
</evidence>
<feature type="transmembrane region" description="Helical" evidence="2">
    <location>
        <begin position="64"/>
        <end position="81"/>
    </location>
</feature>
<organism evidence="4 5">
    <name type="scientific">Rhizoctonia solani</name>
    <dbReference type="NCBI Taxonomy" id="456999"/>
    <lineage>
        <taxon>Eukaryota</taxon>
        <taxon>Fungi</taxon>
        <taxon>Dikarya</taxon>
        <taxon>Basidiomycota</taxon>
        <taxon>Agaricomycotina</taxon>
        <taxon>Agaricomycetes</taxon>
        <taxon>Cantharellales</taxon>
        <taxon>Ceratobasidiaceae</taxon>
        <taxon>Rhizoctonia</taxon>
    </lineage>
</organism>
<feature type="transmembrane region" description="Helical" evidence="2">
    <location>
        <begin position="228"/>
        <end position="252"/>
    </location>
</feature>
<feature type="transmembrane region" description="Helical" evidence="2">
    <location>
        <begin position="198"/>
        <end position="222"/>
    </location>
</feature>
<keyword evidence="2" id="KW-0472">Membrane</keyword>
<keyword evidence="2" id="KW-0812">Transmembrane</keyword>
<comment type="caution">
    <text evidence="4">The sequence shown here is derived from an EMBL/GenBank/DDBJ whole genome shotgun (WGS) entry which is preliminary data.</text>
</comment>
<name>A0A8H3BGP6_9AGAM</name>
<feature type="domain" description="DUF6535" evidence="3">
    <location>
        <begin position="40"/>
        <end position="222"/>
    </location>
</feature>
<dbReference type="Proteomes" id="UP000663841">
    <property type="component" value="Unassembled WGS sequence"/>
</dbReference>
<feature type="transmembrane region" description="Helical" evidence="2">
    <location>
        <begin position="142"/>
        <end position="161"/>
    </location>
</feature>
<feature type="region of interest" description="Disordered" evidence="1">
    <location>
        <begin position="880"/>
        <end position="902"/>
    </location>
</feature>
<gene>
    <name evidence="4" type="ORF">RDB_LOCUS141050</name>
</gene>
<evidence type="ECO:0000259" key="3">
    <source>
        <dbReference type="Pfam" id="PF20153"/>
    </source>
</evidence>
<keyword evidence="2" id="KW-1133">Transmembrane helix</keyword>
<sequence>MRWIRAYTYVQDKPQPFYPVDPPQEFDEPGKELGVDAQLWKIYVRETDQVDGELVDRWIKSMDVILIFAALFSVVSTAFVIESYKNLKPDPADISVRTLLIISQTLATIANGSQPSGAQSSPDMQMDTPPFLASRSDICVNVLWFLSLSLSVAVSLISMLAKEWCLKFMSGRTGPPGLQARRRQQRWDKLLSWKLQEVLMILPSLIHLSLLLFAIGLSVFLWDLQFNVAIPVLFVTTIAAAVYIICTVLPFIDEYCPYGTVLSLLCRRSTQMREQITSSSDFVQDETTAKALHWMIENCKTPRSVDVALHSLAGATKDMPYKLLAEWDTWTTMRRRLGVKDPFGRDDNPSNAVHARALHSVAHIRANDGLKYGSKVETRRLEALALGLQSCIDSLCHKIRTQDPSCAHATRGLPRNCTTIGVWFLKYHQITPMLFGSSEDYYFEWLDDHIVESRRLLDSIVYFLEQNPEVMIDPGATYPVMSAIAAFILCSCSPSVIGKTVMKLLRVYHSRTAHLVRKYHNGSRAEFLKYVLLYDGAPRHQEFAFLLGLLPTLCATSNPRFHHPEESFPATYKSLETSLEYIWQFLIAVAHSGAGAFNHYAHCAPGVLHLLSQHLHYDLSPEDCDSLAAFAAECKIPHYGIPKTDISHILNNYPATHPHANWATLPPQVLDVLNHLLKNSMPDRKPFIPTPEIYLLTIKSLCQAETAERITTGYELMGRFPFPKLSPRFIQLLSTSEIFTELASAQKNNDPAIQAFATAQLWLFFSMSLEFPDRTSEASIMFEHALLEYPLLEGDVDQQELVARKLETQLMSLLEEHRNGFGKESSTSDNDVNQTTGEAKHATYIYRILGCTLKKQGDSLPEPDKQVLEEFSNIFRGLESSYLEGEEPTKDEILPDGVDSDI</sequence>
<evidence type="ECO:0000256" key="1">
    <source>
        <dbReference type="SAM" id="MobiDB-lite"/>
    </source>
</evidence>
<evidence type="ECO:0000313" key="4">
    <source>
        <dbReference type="EMBL" id="CAE6456634.1"/>
    </source>
</evidence>